<evidence type="ECO:0000313" key="4">
    <source>
        <dbReference type="EMBL" id="TDR76455.1"/>
    </source>
</evidence>
<keyword evidence="5" id="KW-1185">Reference proteome</keyword>
<dbReference type="CDD" id="cd02650">
    <property type="entry name" value="nuc_hydro_CaPnhB"/>
    <property type="match status" value="1"/>
</dbReference>
<evidence type="ECO:0000313" key="5">
    <source>
        <dbReference type="Proteomes" id="UP000295611"/>
    </source>
</evidence>
<reference evidence="4 5" key="1">
    <citation type="submission" date="2019-03" db="EMBL/GenBank/DDBJ databases">
        <title>Genomic Encyclopedia of Type Strains, Phase III (KMG-III): the genomes of soil and plant-associated and newly described type strains.</title>
        <authorList>
            <person name="Whitman W."/>
        </authorList>
    </citation>
    <scope>NUCLEOTIDE SEQUENCE [LARGE SCALE GENOMIC DNA]</scope>
    <source>
        <strain evidence="4 5">CECT 8976</strain>
    </source>
</reference>
<protein>
    <submittedName>
        <fullName evidence="4">Inosine-uridine nucleoside N-ribohydrolase</fullName>
    </submittedName>
</protein>
<dbReference type="EMBL" id="SNZP01000011">
    <property type="protein sequence ID" value="TDR76455.1"/>
    <property type="molecule type" value="Genomic_DNA"/>
</dbReference>
<dbReference type="GO" id="GO:0005829">
    <property type="term" value="C:cytosol"/>
    <property type="evidence" value="ECO:0007669"/>
    <property type="project" value="TreeGrafter"/>
</dbReference>
<dbReference type="InterPro" id="IPR001910">
    <property type="entry name" value="Inosine/uridine_hydrolase_dom"/>
</dbReference>
<dbReference type="AlphaFoldDB" id="A0A4R7B3A7"/>
<name>A0A4R7B3A7_9NEIS</name>
<organism evidence="4 5">
    <name type="scientific">Paludibacterium purpuratum</name>
    <dbReference type="NCBI Taxonomy" id="1144873"/>
    <lineage>
        <taxon>Bacteria</taxon>
        <taxon>Pseudomonadati</taxon>
        <taxon>Pseudomonadota</taxon>
        <taxon>Betaproteobacteria</taxon>
        <taxon>Neisseriales</taxon>
        <taxon>Chromobacteriaceae</taxon>
        <taxon>Paludibacterium</taxon>
    </lineage>
</organism>
<sequence>MPSPSSHTNPRHKVLFDTDPGIDDAMALYLLHRHPAIELLGITTVHGNAYTEVTTRNALYLCDRFGIDVPVARGAAQPLVGKKDHVPAMVHGDDALGNIGPIATPRHPLDPRPAHRLIIDTVRQYPGEVTLVAVAPLTNLALALKEDPAIAGLVRQVVIMGGAFGVHGQIGNVSPVAEANIICDPYAADQVLTAPWPVVMVGLDVTHQVLMPRAMFERVRDEGGADGQFLWRISQQYLSFYARQERIDGCYVHDASAVAYVIDPSLFQLRSGPIRVVTDGIAVGQTIQNASGRQYRSPVWQEGPAQSVCTEVDADGLLKLMMATLLA</sequence>
<keyword evidence="2" id="KW-0326">Glycosidase</keyword>
<evidence type="ECO:0000256" key="1">
    <source>
        <dbReference type="ARBA" id="ARBA00022801"/>
    </source>
</evidence>
<dbReference type="Proteomes" id="UP000295611">
    <property type="component" value="Unassembled WGS sequence"/>
</dbReference>
<dbReference type="Gene3D" id="3.90.245.10">
    <property type="entry name" value="Ribonucleoside hydrolase-like"/>
    <property type="match status" value="1"/>
</dbReference>
<comment type="caution">
    <text evidence="4">The sequence shown here is derived from an EMBL/GenBank/DDBJ whole genome shotgun (WGS) entry which is preliminary data.</text>
</comment>
<dbReference type="SUPFAM" id="SSF53590">
    <property type="entry name" value="Nucleoside hydrolase"/>
    <property type="match status" value="1"/>
</dbReference>
<dbReference type="InterPro" id="IPR023186">
    <property type="entry name" value="IUNH"/>
</dbReference>
<evidence type="ECO:0000259" key="3">
    <source>
        <dbReference type="Pfam" id="PF01156"/>
    </source>
</evidence>
<dbReference type="OrthoDB" id="9797882at2"/>
<dbReference type="RefSeq" id="WP_133682139.1">
    <property type="nucleotide sequence ID" value="NZ_SNZP01000011.1"/>
</dbReference>
<evidence type="ECO:0000256" key="2">
    <source>
        <dbReference type="ARBA" id="ARBA00023295"/>
    </source>
</evidence>
<proteinExistence type="predicted"/>
<gene>
    <name evidence="4" type="ORF">DFP86_11138</name>
</gene>
<dbReference type="PANTHER" id="PTHR12304">
    <property type="entry name" value="INOSINE-URIDINE PREFERRING NUCLEOSIDE HYDROLASE"/>
    <property type="match status" value="1"/>
</dbReference>
<dbReference type="GO" id="GO:0008477">
    <property type="term" value="F:purine nucleosidase activity"/>
    <property type="evidence" value="ECO:0007669"/>
    <property type="project" value="TreeGrafter"/>
</dbReference>
<dbReference type="InterPro" id="IPR036452">
    <property type="entry name" value="Ribo_hydro-like"/>
</dbReference>
<dbReference type="PANTHER" id="PTHR12304:SF4">
    <property type="entry name" value="URIDINE NUCLEOSIDASE"/>
    <property type="match status" value="1"/>
</dbReference>
<dbReference type="Pfam" id="PF01156">
    <property type="entry name" value="IU_nuc_hydro"/>
    <property type="match status" value="1"/>
</dbReference>
<keyword evidence="1 4" id="KW-0378">Hydrolase</keyword>
<feature type="domain" description="Inosine/uridine-preferring nucleoside hydrolase" evidence="3">
    <location>
        <begin position="14"/>
        <end position="318"/>
    </location>
</feature>
<dbReference type="GO" id="GO:0006152">
    <property type="term" value="P:purine nucleoside catabolic process"/>
    <property type="evidence" value="ECO:0007669"/>
    <property type="project" value="TreeGrafter"/>
</dbReference>
<accession>A0A4R7B3A7</accession>